<dbReference type="AlphaFoldDB" id="A0A8S9Q2G8"/>
<evidence type="ECO:0000313" key="2">
    <source>
        <dbReference type="EMBL" id="KAF3536869.1"/>
    </source>
</evidence>
<gene>
    <name evidence="2" type="ORF">F2Q69_00024281</name>
</gene>
<name>A0A8S9Q2G8_BRACR</name>
<feature type="compositionally biased region" description="Basic and acidic residues" evidence="1">
    <location>
        <begin position="29"/>
        <end position="40"/>
    </location>
</feature>
<evidence type="ECO:0000313" key="3">
    <source>
        <dbReference type="Proteomes" id="UP000712600"/>
    </source>
</evidence>
<sequence>MRDPDLLWNSTDLNRRSTIEHRLRRETKTKRTEMDKERRKAVVGTTSSCKEGEAREEDAPLEEGDISPPAGIS</sequence>
<dbReference type="EMBL" id="QGKX02001290">
    <property type="protein sequence ID" value="KAF3536869.1"/>
    <property type="molecule type" value="Genomic_DNA"/>
</dbReference>
<feature type="region of interest" description="Disordered" evidence="1">
    <location>
        <begin position="25"/>
        <end position="73"/>
    </location>
</feature>
<reference evidence="2" key="1">
    <citation type="submission" date="2019-12" db="EMBL/GenBank/DDBJ databases">
        <title>Genome sequencing and annotation of Brassica cretica.</title>
        <authorList>
            <person name="Studholme D.J."/>
            <person name="Sarris P."/>
        </authorList>
    </citation>
    <scope>NUCLEOTIDE SEQUENCE</scope>
    <source>
        <strain evidence="2">PFS-109/04</strain>
        <tissue evidence="2">Leaf</tissue>
    </source>
</reference>
<comment type="caution">
    <text evidence="2">The sequence shown here is derived from an EMBL/GenBank/DDBJ whole genome shotgun (WGS) entry which is preliminary data.</text>
</comment>
<evidence type="ECO:0000256" key="1">
    <source>
        <dbReference type="SAM" id="MobiDB-lite"/>
    </source>
</evidence>
<organism evidence="2 3">
    <name type="scientific">Brassica cretica</name>
    <name type="common">Mustard</name>
    <dbReference type="NCBI Taxonomy" id="69181"/>
    <lineage>
        <taxon>Eukaryota</taxon>
        <taxon>Viridiplantae</taxon>
        <taxon>Streptophyta</taxon>
        <taxon>Embryophyta</taxon>
        <taxon>Tracheophyta</taxon>
        <taxon>Spermatophyta</taxon>
        <taxon>Magnoliopsida</taxon>
        <taxon>eudicotyledons</taxon>
        <taxon>Gunneridae</taxon>
        <taxon>Pentapetalae</taxon>
        <taxon>rosids</taxon>
        <taxon>malvids</taxon>
        <taxon>Brassicales</taxon>
        <taxon>Brassicaceae</taxon>
        <taxon>Brassiceae</taxon>
        <taxon>Brassica</taxon>
    </lineage>
</organism>
<feature type="compositionally biased region" description="Acidic residues" evidence="1">
    <location>
        <begin position="54"/>
        <end position="65"/>
    </location>
</feature>
<proteinExistence type="predicted"/>
<accession>A0A8S9Q2G8</accession>
<protein>
    <submittedName>
        <fullName evidence="2">Uncharacterized protein</fullName>
    </submittedName>
</protein>
<dbReference type="Proteomes" id="UP000712600">
    <property type="component" value="Unassembled WGS sequence"/>
</dbReference>